<keyword evidence="1" id="KW-0805">Transcription regulation</keyword>
<dbReference type="SUPFAM" id="SSF48008">
    <property type="entry name" value="GntR ligand-binding domain-like"/>
    <property type="match status" value="1"/>
</dbReference>
<dbReference type="CDD" id="cd07377">
    <property type="entry name" value="WHTH_GntR"/>
    <property type="match status" value="1"/>
</dbReference>
<accession>A0ABQ6C086</accession>
<dbReference type="SMART" id="SM00345">
    <property type="entry name" value="HTH_GNTR"/>
    <property type="match status" value="1"/>
</dbReference>
<dbReference type="EMBL" id="BSPB01000006">
    <property type="protein sequence ID" value="GLS13781.1"/>
    <property type="molecule type" value="Genomic_DNA"/>
</dbReference>
<evidence type="ECO:0000256" key="2">
    <source>
        <dbReference type="ARBA" id="ARBA00023125"/>
    </source>
</evidence>
<keyword evidence="6" id="KW-1185">Reference proteome</keyword>
<dbReference type="InterPro" id="IPR008920">
    <property type="entry name" value="TF_FadR/GntR_C"/>
</dbReference>
<dbReference type="SMART" id="SM00895">
    <property type="entry name" value="FCD"/>
    <property type="match status" value="1"/>
</dbReference>
<comment type="caution">
    <text evidence="5">The sequence shown here is derived from an EMBL/GenBank/DDBJ whole genome shotgun (WGS) entry which is preliminary data.</text>
</comment>
<protein>
    <submittedName>
        <fullName evidence="5">GntR family transcriptional regulator</fullName>
    </submittedName>
</protein>
<dbReference type="InterPro" id="IPR000524">
    <property type="entry name" value="Tscrpt_reg_HTH_GntR"/>
</dbReference>
<dbReference type="InterPro" id="IPR011711">
    <property type="entry name" value="GntR_C"/>
</dbReference>
<dbReference type="Pfam" id="PF00392">
    <property type="entry name" value="GntR"/>
    <property type="match status" value="1"/>
</dbReference>
<dbReference type="SUPFAM" id="SSF46785">
    <property type="entry name" value="Winged helix' DNA-binding domain"/>
    <property type="match status" value="1"/>
</dbReference>
<organism evidence="5 6">
    <name type="scientific">Hydrogenophaga electricum</name>
    <dbReference type="NCBI Taxonomy" id="1230953"/>
    <lineage>
        <taxon>Bacteria</taxon>
        <taxon>Pseudomonadati</taxon>
        <taxon>Pseudomonadota</taxon>
        <taxon>Betaproteobacteria</taxon>
        <taxon>Burkholderiales</taxon>
        <taxon>Comamonadaceae</taxon>
        <taxon>Hydrogenophaga</taxon>
    </lineage>
</organism>
<evidence type="ECO:0000259" key="4">
    <source>
        <dbReference type="PROSITE" id="PS50949"/>
    </source>
</evidence>
<dbReference type="PANTHER" id="PTHR43537">
    <property type="entry name" value="TRANSCRIPTIONAL REGULATOR, GNTR FAMILY"/>
    <property type="match status" value="1"/>
</dbReference>
<gene>
    <name evidence="5" type="ORF">GCM10007935_12110</name>
</gene>
<keyword evidence="2" id="KW-0238">DNA-binding</keyword>
<dbReference type="Pfam" id="PF07729">
    <property type="entry name" value="FCD"/>
    <property type="match status" value="1"/>
</dbReference>
<dbReference type="PROSITE" id="PS50949">
    <property type="entry name" value="HTH_GNTR"/>
    <property type="match status" value="1"/>
</dbReference>
<evidence type="ECO:0000313" key="6">
    <source>
        <dbReference type="Proteomes" id="UP001156903"/>
    </source>
</evidence>
<dbReference type="Proteomes" id="UP001156903">
    <property type="component" value="Unassembled WGS sequence"/>
</dbReference>
<evidence type="ECO:0000256" key="3">
    <source>
        <dbReference type="ARBA" id="ARBA00023163"/>
    </source>
</evidence>
<name>A0ABQ6C086_9BURK</name>
<dbReference type="Gene3D" id="1.10.10.10">
    <property type="entry name" value="Winged helix-like DNA-binding domain superfamily/Winged helix DNA-binding domain"/>
    <property type="match status" value="1"/>
</dbReference>
<dbReference type="Gene3D" id="1.20.120.530">
    <property type="entry name" value="GntR ligand-binding domain-like"/>
    <property type="match status" value="1"/>
</dbReference>
<evidence type="ECO:0000256" key="1">
    <source>
        <dbReference type="ARBA" id="ARBA00023015"/>
    </source>
</evidence>
<keyword evidence="3" id="KW-0804">Transcription</keyword>
<dbReference type="RefSeq" id="WP_234263516.1">
    <property type="nucleotide sequence ID" value="NZ_BSPB01000006.1"/>
</dbReference>
<dbReference type="InterPro" id="IPR036388">
    <property type="entry name" value="WH-like_DNA-bd_sf"/>
</dbReference>
<reference evidence="6" key="1">
    <citation type="journal article" date="2019" name="Int. J. Syst. Evol. Microbiol.">
        <title>The Global Catalogue of Microorganisms (GCM) 10K type strain sequencing project: providing services to taxonomists for standard genome sequencing and annotation.</title>
        <authorList>
            <consortium name="The Broad Institute Genomics Platform"/>
            <consortium name="The Broad Institute Genome Sequencing Center for Infectious Disease"/>
            <person name="Wu L."/>
            <person name="Ma J."/>
        </authorList>
    </citation>
    <scope>NUCLEOTIDE SEQUENCE [LARGE SCALE GENOMIC DNA]</scope>
    <source>
        <strain evidence="6">NBRC 109341</strain>
    </source>
</reference>
<sequence length="244" mass="27212">MGQPDFEAISSLRAADEIEAQIRDQIAQGRLRPGDKLPAERDLSQRFNVSRNTLREALRALEQAKLIELRKGAHGGAFVRHGDAATIAKSMRDLYHLGAITPKQLTDARIWLSRMIVGIVCEIASDEDIDQLQANVDATARADAAGNFDERARLNREFHLVLAGLTRNPIIESTIQGVMSVLAEFIQQIGPSENSFILPSRRRLLKHLRARDAEAATKEMTKALVRLHDQYLAQWTARQSMQAG</sequence>
<dbReference type="PRINTS" id="PR00035">
    <property type="entry name" value="HTHGNTR"/>
</dbReference>
<dbReference type="InterPro" id="IPR036390">
    <property type="entry name" value="WH_DNA-bd_sf"/>
</dbReference>
<proteinExistence type="predicted"/>
<dbReference type="PANTHER" id="PTHR43537:SF5">
    <property type="entry name" value="UXU OPERON TRANSCRIPTIONAL REGULATOR"/>
    <property type="match status" value="1"/>
</dbReference>
<evidence type="ECO:0000313" key="5">
    <source>
        <dbReference type="EMBL" id="GLS13781.1"/>
    </source>
</evidence>
<feature type="domain" description="HTH gntR-type" evidence="4">
    <location>
        <begin position="12"/>
        <end position="82"/>
    </location>
</feature>